<sequence>MNLDVGSGRLRGIEVEDGGSGMDYRINGGARVRSVQSPRMAIYGLIGKCSRRLNDRETYRENSFSDTKDAGVSKLTSVPFRWGAFNFPENSRSKPVDIHMCVVLQTGVLSSDSGFVEGQRTDHI</sequence>
<dbReference type="Proteomes" id="UP000000724">
    <property type="component" value="Contig Pc00c16"/>
</dbReference>
<gene>
    <name evidence="1" type="ORF">Pc16g12930</name>
    <name evidence="1" type="ORF">PCH_Pc16g12930</name>
</gene>
<proteinExistence type="predicted"/>
<dbReference type="HOGENOM" id="CLU_2004656_0_0_1"/>
<reference evidence="1 2" key="1">
    <citation type="journal article" date="2008" name="Nat. Biotechnol.">
        <title>Genome sequencing and analysis of the filamentous fungus Penicillium chrysogenum.</title>
        <authorList>
            <person name="van den Berg M.A."/>
            <person name="Albang R."/>
            <person name="Albermann K."/>
            <person name="Badger J.H."/>
            <person name="Daran J.-M."/>
            <person name="Driessen A.J.M."/>
            <person name="Garcia-Estrada C."/>
            <person name="Fedorova N.D."/>
            <person name="Harris D.M."/>
            <person name="Heijne W.H.M."/>
            <person name="Joardar V.S."/>
            <person name="Kiel J.A.K.W."/>
            <person name="Kovalchuk A."/>
            <person name="Martin J.F."/>
            <person name="Nierman W.C."/>
            <person name="Nijland J.G."/>
            <person name="Pronk J.T."/>
            <person name="Roubos J.A."/>
            <person name="van der Klei I.J."/>
            <person name="van Peij N.N.M.E."/>
            <person name="Veenhuis M."/>
            <person name="von Doehren H."/>
            <person name="Wagner C."/>
            <person name="Wortman J.R."/>
            <person name="Bovenberg R.A.L."/>
        </authorList>
    </citation>
    <scope>NUCLEOTIDE SEQUENCE [LARGE SCALE GENOMIC DNA]</scope>
    <source>
        <strain evidence="2">ATCC 28089 / DSM 1075 / NRRL 1951 / Wisconsin 54-1255</strain>
    </source>
</reference>
<dbReference type="EMBL" id="AM920431">
    <property type="protein sequence ID" value="CAP93963.1"/>
    <property type="molecule type" value="Genomic_DNA"/>
</dbReference>
<dbReference type="VEuPathDB" id="FungiDB:PCH_Pc16g12930"/>
<accession>B6HAI4</accession>
<protein>
    <submittedName>
        <fullName evidence="1">Uncharacterized protein</fullName>
    </submittedName>
</protein>
<keyword evidence="2" id="KW-1185">Reference proteome</keyword>
<dbReference type="AlphaFoldDB" id="B6HAI4"/>
<evidence type="ECO:0000313" key="2">
    <source>
        <dbReference type="Proteomes" id="UP000000724"/>
    </source>
</evidence>
<organism evidence="1 2">
    <name type="scientific">Penicillium rubens (strain ATCC 28089 / DSM 1075 / NRRL 1951 / Wisconsin 54-1255)</name>
    <name type="common">Penicillium chrysogenum</name>
    <dbReference type="NCBI Taxonomy" id="500485"/>
    <lineage>
        <taxon>Eukaryota</taxon>
        <taxon>Fungi</taxon>
        <taxon>Dikarya</taxon>
        <taxon>Ascomycota</taxon>
        <taxon>Pezizomycotina</taxon>
        <taxon>Eurotiomycetes</taxon>
        <taxon>Eurotiomycetidae</taxon>
        <taxon>Eurotiales</taxon>
        <taxon>Aspergillaceae</taxon>
        <taxon>Penicillium</taxon>
        <taxon>Penicillium chrysogenum species complex</taxon>
    </lineage>
</organism>
<name>B6HAI4_PENRW</name>
<evidence type="ECO:0000313" key="1">
    <source>
        <dbReference type="EMBL" id="CAP93963.1"/>
    </source>
</evidence>